<dbReference type="NCBIfam" id="TIGR01614">
    <property type="entry name" value="PME_inhib"/>
    <property type="match status" value="1"/>
</dbReference>
<evidence type="ECO:0000313" key="6">
    <source>
        <dbReference type="EMBL" id="KAE8669036.1"/>
    </source>
</evidence>
<dbReference type="SUPFAM" id="SSF101148">
    <property type="entry name" value="Plant invertase/pectin methylesterase inhibitor"/>
    <property type="match status" value="1"/>
</dbReference>
<dbReference type="InterPro" id="IPR035513">
    <property type="entry name" value="Invertase/methylesterase_inhib"/>
</dbReference>
<sequence>MNKIMSHISTIVLLLSLIVSFTTQSLSLSVEKDDLIPKNIKKTGFDLKGLALISVEILQEHANDTLTFIVDLYRNVTDPSLSRFYGSCVENYGASVERFLPEAVKALGSKDYVTAKNDAAAVASYVDACDQQFSEKTPFSDRNKLVHDLSVVVSSIIGLLG</sequence>
<dbReference type="InterPro" id="IPR052421">
    <property type="entry name" value="PCW_Enzyme_Inhibitor"/>
</dbReference>
<comment type="similarity">
    <text evidence="3">Belongs to the PMEI family.</text>
</comment>
<feature type="domain" description="Pectinesterase inhibitor" evidence="5">
    <location>
        <begin position="31"/>
        <end position="156"/>
    </location>
</feature>
<keyword evidence="7" id="KW-1185">Reference proteome</keyword>
<evidence type="ECO:0000313" key="7">
    <source>
        <dbReference type="Proteomes" id="UP000436088"/>
    </source>
</evidence>
<dbReference type="EMBL" id="VEPZ02001537">
    <property type="protein sequence ID" value="KAE8669036.1"/>
    <property type="molecule type" value="Genomic_DNA"/>
</dbReference>
<organism evidence="6 7">
    <name type="scientific">Hibiscus syriacus</name>
    <name type="common">Rose of Sharon</name>
    <dbReference type="NCBI Taxonomy" id="106335"/>
    <lineage>
        <taxon>Eukaryota</taxon>
        <taxon>Viridiplantae</taxon>
        <taxon>Streptophyta</taxon>
        <taxon>Embryophyta</taxon>
        <taxon>Tracheophyta</taxon>
        <taxon>Spermatophyta</taxon>
        <taxon>Magnoliopsida</taxon>
        <taxon>eudicotyledons</taxon>
        <taxon>Gunneridae</taxon>
        <taxon>Pentapetalae</taxon>
        <taxon>rosids</taxon>
        <taxon>malvids</taxon>
        <taxon>Malvales</taxon>
        <taxon>Malvaceae</taxon>
        <taxon>Malvoideae</taxon>
        <taxon>Hibiscus</taxon>
    </lineage>
</organism>
<proteinExistence type="inferred from homology"/>
<gene>
    <name evidence="6" type="ORF">F3Y22_tig00112260pilonHSYRG00008</name>
</gene>
<reference evidence="6" key="1">
    <citation type="submission" date="2019-09" db="EMBL/GenBank/DDBJ databases">
        <title>Draft genome information of white flower Hibiscus syriacus.</title>
        <authorList>
            <person name="Kim Y.-M."/>
        </authorList>
    </citation>
    <scope>NUCLEOTIDE SEQUENCE [LARGE SCALE GENOMIC DNA]</scope>
    <source>
        <strain evidence="6">YM2019G1</strain>
    </source>
</reference>
<dbReference type="Pfam" id="PF04043">
    <property type="entry name" value="PMEI"/>
    <property type="match status" value="1"/>
</dbReference>
<comment type="caution">
    <text evidence="6">The sequence shown here is derived from an EMBL/GenBank/DDBJ whole genome shotgun (WGS) entry which is preliminary data.</text>
</comment>
<keyword evidence="1 4" id="KW-0732">Signal</keyword>
<evidence type="ECO:0000256" key="4">
    <source>
        <dbReference type="SAM" id="SignalP"/>
    </source>
</evidence>
<dbReference type="InterPro" id="IPR006501">
    <property type="entry name" value="Pectinesterase_inhib_dom"/>
</dbReference>
<feature type="chain" id="PRO_5025560627" evidence="4">
    <location>
        <begin position="28"/>
        <end position="161"/>
    </location>
</feature>
<dbReference type="SMART" id="SM00856">
    <property type="entry name" value="PMEI"/>
    <property type="match status" value="1"/>
</dbReference>
<dbReference type="Gene3D" id="1.20.140.40">
    <property type="entry name" value="Invertase/pectin methylesterase inhibitor family protein"/>
    <property type="match status" value="1"/>
</dbReference>
<feature type="signal peptide" evidence="4">
    <location>
        <begin position="1"/>
        <end position="27"/>
    </location>
</feature>
<keyword evidence="2" id="KW-1015">Disulfide bond</keyword>
<dbReference type="PANTHER" id="PTHR36710:SF18">
    <property type="entry name" value="PECTINESTERASE INHIBITOR 5-RELATED"/>
    <property type="match status" value="1"/>
</dbReference>
<evidence type="ECO:0000256" key="1">
    <source>
        <dbReference type="ARBA" id="ARBA00022729"/>
    </source>
</evidence>
<evidence type="ECO:0000256" key="2">
    <source>
        <dbReference type="ARBA" id="ARBA00023157"/>
    </source>
</evidence>
<name>A0A6A2Y192_HIBSY</name>
<protein>
    <submittedName>
        <fullName evidence="6">Cell wall / vacuolar inhibitor of fructosidase 1-like</fullName>
    </submittedName>
</protein>
<accession>A0A6A2Y192</accession>
<dbReference type="AlphaFoldDB" id="A0A6A2Y192"/>
<dbReference type="GO" id="GO:0004857">
    <property type="term" value="F:enzyme inhibitor activity"/>
    <property type="evidence" value="ECO:0007669"/>
    <property type="project" value="InterPro"/>
</dbReference>
<dbReference type="Proteomes" id="UP000436088">
    <property type="component" value="Unassembled WGS sequence"/>
</dbReference>
<evidence type="ECO:0000256" key="3">
    <source>
        <dbReference type="ARBA" id="ARBA00038471"/>
    </source>
</evidence>
<dbReference type="CDD" id="cd15796">
    <property type="entry name" value="CIF_like"/>
    <property type="match status" value="1"/>
</dbReference>
<evidence type="ECO:0000259" key="5">
    <source>
        <dbReference type="SMART" id="SM00856"/>
    </source>
</evidence>
<dbReference type="PANTHER" id="PTHR36710">
    <property type="entry name" value="PECTINESTERASE INHIBITOR-LIKE"/>
    <property type="match status" value="1"/>
</dbReference>
<dbReference type="InterPro" id="IPR034087">
    <property type="entry name" value="C/VIF1"/>
</dbReference>